<name>A0A4Y2D4E8_ARAVE</name>
<keyword evidence="8" id="KW-0548">Nucleotidyltransferase</keyword>
<keyword evidence="6" id="KW-0229">DNA integration</keyword>
<dbReference type="CDD" id="cd09272">
    <property type="entry name" value="RNase_HI_RT_Ty1"/>
    <property type="match status" value="1"/>
</dbReference>
<keyword evidence="5" id="KW-0460">Magnesium</keyword>
<keyword evidence="2" id="KW-0479">Metal-binding</keyword>
<organism evidence="10 11">
    <name type="scientific">Araneus ventricosus</name>
    <name type="common">Orbweaver spider</name>
    <name type="synonym">Epeira ventricosa</name>
    <dbReference type="NCBI Taxonomy" id="182803"/>
    <lineage>
        <taxon>Eukaryota</taxon>
        <taxon>Metazoa</taxon>
        <taxon>Ecdysozoa</taxon>
        <taxon>Arthropoda</taxon>
        <taxon>Chelicerata</taxon>
        <taxon>Arachnida</taxon>
        <taxon>Araneae</taxon>
        <taxon>Araneomorphae</taxon>
        <taxon>Entelegynae</taxon>
        <taxon>Araneoidea</taxon>
        <taxon>Araneidae</taxon>
        <taxon>Araneus</taxon>
    </lineage>
</organism>
<keyword evidence="8" id="KW-0239">DNA-directed DNA polymerase</keyword>
<gene>
    <name evidence="10" type="primary">GIP_276</name>
    <name evidence="10" type="ORF">AVEN_42114_1</name>
</gene>
<dbReference type="InterPro" id="IPR036397">
    <property type="entry name" value="RNaseH_sf"/>
</dbReference>
<dbReference type="EMBL" id="BGPR01000291">
    <property type="protein sequence ID" value="GBM10854.1"/>
    <property type="molecule type" value="Genomic_DNA"/>
</dbReference>
<accession>A0A4Y2D4E8</accession>
<dbReference type="SUPFAM" id="SSF53098">
    <property type="entry name" value="Ribonuclease H-like"/>
    <property type="match status" value="1"/>
</dbReference>
<keyword evidence="3" id="KW-0255">Endonuclease</keyword>
<reference evidence="10 11" key="1">
    <citation type="journal article" date="2019" name="Sci. Rep.">
        <title>Orb-weaving spider Araneus ventricosus genome elucidates the spidroin gene catalogue.</title>
        <authorList>
            <person name="Kono N."/>
            <person name="Nakamura H."/>
            <person name="Ohtoshi R."/>
            <person name="Moran D.A.P."/>
            <person name="Shinohara A."/>
            <person name="Yoshida Y."/>
            <person name="Fujiwara M."/>
            <person name="Mori M."/>
            <person name="Tomita M."/>
            <person name="Arakawa K."/>
        </authorList>
    </citation>
    <scope>NUCLEOTIDE SEQUENCE [LARGE SCALE GENOMIC DNA]</scope>
</reference>
<dbReference type="Gene3D" id="3.30.420.10">
    <property type="entry name" value="Ribonuclease H-like superfamily/Ribonuclease H"/>
    <property type="match status" value="1"/>
</dbReference>
<evidence type="ECO:0000256" key="1">
    <source>
        <dbReference type="ARBA" id="ARBA00022722"/>
    </source>
</evidence>
<evidence type="ECO:0000256" key="4">
    <source>
        <dbReference type="ARBA" id="ARBA00022801"/>
    </source>
</evidence>
<dbReference type="Proteomes" id="UP000499080">
    <property type="component" value="Unassembled WGS sequence"/>
</dbReference>
<evidence type="ECO:0000256" key="3">
    <source>
        <dbReference type="ARBA" id="ARBA00022759"/>
    </source>
</evidence>
<comment type="caution">
    <text evidence="10">The sequence shown here is derived from an EMBL/GenBank/DDBJ whole genome shotgun (WGS) entry which is preliminary data.</text>
</comment>
<dbReference type="InterPro" id="IPR012337">
    <property type="entry name" value="RNaseH-like_sf"/>
</dbReference>
<dbReference type="InterPro" id="IPR039537">
    <property type="entry name" value="Retrotran_Ty1/copia-like"/>
</dbReference>
<keyword evidence="8" id="KW-0808">Transferase</keyword>
<keyword evidence="9" id="KW-0233">DNA recombination</keyword>
<evidence type="ECO:0000256" key="6">
    <source>
        <dbReference type="ARBA" id="ARBA00022908"/>
    </source>
</evidence>
<proteinExistence type="predicted"/>
<keyword evidence="11" id="KW-1185">Reference proteome</keyword>
<dbReference type="GO" id="GO:0015074">
    <property type="term" value="P:DNA integration"/>
    <property type="evidence" value="ECO:0007669"/>
    <property type="project" value="UniProtKB-KW"/>
</dbReference>
<dbReference type="GO" id="GO:0016787">
    <property type="term" value="F:hydrolase activity"/>
    <property type="evidence" value="ECO:0007669"/>
    <property type="project" value="UniProtKB-KW"/>
</dbReference>
<keyword evidence="1" id="KW-0540">Nuclease</keyword>
<dbReference type="OrthoDB" id="1645289at2759"/>
<dbReference type="GO" id="GO:0006310">
    <property type="term" value="P:DNA recombination"/>
    <property type="evidence" value="ECO:0007669"/>
    <property type="project" value="UniProtKB-KW"/>
</dbReference>
<dbReference type="PANTHER" id="PTHR42648:SF11">
    <property type="entry name" value="TRANSPOSON TY4-P GAG-POL POLYPROTEIN"/>
    <property type="match status" value="1"/>
</dbReference>
<evidence type="ECO:0000256" key="7">
    <source>
        <dbReference type="ARBA" id="ARBA00022918"/>
    </source>
</evidence>
<dbReference type="GO" id="GO:0046872">
    <property type="term" value="F:metal ion binding"/>
    <property type="evidence" value="ECO:0007669"/>
    <property type="project" value="UniProtKB-KW"/>
</dbReference>
<evidence type="ECO:0000256" key="9">
    <source>
        <dbReference type="ARBA" id="ARBA00023172"/>
    </source>
</evidence>
<evidence type="ECO:0000256" key="5">
    <source>
        <dbReference type="ARBA" id="ARBA00022842"/>
    </source>
</evidence>
<evidence type="ECO:0000256" key="8">
    <source>
        <dbReference type="ARBA" id="ARBA00022932"/>
    </source>
</evidence>
<sequence length="310" mass="35786">MSEFPYPKEAKYRATHPLNLVHGDLFGPMPTQSEQGIVHQLTVPYSPKQNEVLERKNRPLTEITRCLLSEANLPQRFWAEEAMTATYLQNRFPTKPNKKTPYEFWTNLKPDLFHIRVFGFKAYAYIQKQKRGKLDDKAVEGIFLDKEPILTAFCDPDWANDKSDRKSISGNVLKLGNSTIQWISTSQNCVALSSTEAEYVSTDNAAQEVIWLINLTKDLDLPQPLPVTIYEGNQFCIKLSESPKHHSRTKHIDVKYHNLRHLEEAGTIELVYCQSKNMTTDILTKPLPRPAFEFHRKNLQLMTVYFSKNV</sequence>
<dbReference type="GO" id="GO:0003887">
    <property type="term" value="F:DNA-directed DNA polymerase activity"/>
    <property type="evidence" value="ECO:0007669"/>
    <property type="project" value="UniProtKB-KW"/>
</dbReference>
<keyword evidence="7" id="KW-0695">RNA-directed DNA polymerase</keyword>
<dbReference type="GO" id="GO:0003676">
    <property type="term" value="F:nucleic acid binding"/>
    <property type="evidence" value="ECO:0007669"/>
    <property type="project" value="InterPro"/>
</dbReference>
<evidence type="ECO:0000313" key="10">
    <source>
        <dbReference type="EMBL" id="GBM10854.1"/>
    </source>
</evidence>
<dbReference type="PANTHER" id="PTHR42648">
    <property type="entry name" value="TRANSPOSASE, PUTATIVE-RELATED"/>
    <property type="match status" value="1"/>
</dbReference>
<evidence type="ECO:0000256" key="2">
    <source>
        <dbReference type="ARBA" id="ARBA00022723"/>
    </source>
</evidence>
<dbReference type="AlphaFoldDB" id="A0A4Y2D4E8"/>
<dbReference type="GO" id="GO:0003964">
    <property type="term" value="F:RNA-directed DNA polymerase activity"/>
    <property type="evidence" value="ECO:0007669"/>
    <property type="project" value="UniProtKB-KW"/>
</dbReference>
<dbReference type="GO" id="GO:0004519">
    <property type="term" value="F:endonuclease activity"/>
    <property type="evidence" value="ECO:0007669"/>
    <property type="project" value="UniProtKB-KW"/>
</dbReference>
<keyword evidence="4" id="KW-0378">Hydrolase</keyword>
<evidence type="ECO:0000313" key="11">
    <source>
        <dbReference type="Proteomes" id="UP000499080"/>
    </source>
</evidence>
<protein>
    <submittedName>
        <fullName evidence="10">Copia protein</fullName>
    </submittedName>
</protein>